<reference evidence="1 2" key="1">
    <citation type="submission" date="2024-02" db="EMBL/GenBank/DDBJ databases">
        <title>Deinococcus xinjiangensis NBRC 107630.</title>
        <authorList>
            <person name="Ichikawa N."/>
            <person name="Katano-Makiyama Y."/>
            <person name="Hidaka K."/>
        </authorList>
    </citation>
    <scope>NUCLEOTIDE SEQUENCE [LARGE SCALE GENOMIC DNA]</scope>
    <source>
        <strain evidence="1 2">NBRC 107630</strain>
    </source>
</reference>
<proteinExistence type="predicted"/>
<evidence type="ECO:0000313" key="1">
    <source>
        <dbReference type="EMBL" id="GAA5503504.1"/>
    </source>
</evidence>
<comment type="caution">
    <text evidence="1">The sequence shown here is derived from an EMBL/GenBank/DDBJ whole genome shotgun (WGS) entry which is preliminary data.</text>
</comment>
<sequence>MDSDIQHQIELAAFPSGVQVTHFPEGTGQVFCAEENGRGLEILLTNEAAKMYGEGPSVSLVLTMLRRAAAKELPPALPDGTFERTVFRGD</sequence>
<name>A0ABP9VE37_9DEIO</name>
<dbReference type="EMBL" id="BAABRN010000052">
    <property type="protein sequence ID" value="GAA5503504.1"/>
    <property type="molecule type" value="Genomic_DNA"/>
</dbReference>
<organism evidence="1 2">
    <name type="scientific">Deinococcus xinjiangensis</name>
    <dbReference type="NCBI Taxonomy" id="457454"/>
    <lineage>
        <taxon>Bacteria</taxon>
        <taxon>Thermotogati</taxon>
        <taxon>Deinococcota</taxon>
        <taxon>Deinococci</taxon>
        <taxon>Deinococcales</taxon>
        <taxon>Deinococcaceae</taxon>
        <taxon>Deinococcus</taxon>
    </lineage>
</organism>
<dbReference type="RefSeq" id="WP_353543475.1">
    <property type="nucleotide sequence ID" value="NZ_BAABRN010000052.1"/>
</dbReference>
<dbReference type="Proteomes" id="UP001458946">
    <property type="component" value="Unassembled WGS sequence"/>
</dbReference>
<keyword evidence="2" id="KW-1185">Reference proteome</keyword>
<evidence type="ECO:0000313" key="2">
    <source>
        <dbReference type="Proteomes" id="UP001458946"/>
    </source>
</evidence>
<protein>
    <submittedName>
        <fullName evidence="1">Uncharacterized protein</fullName>
    </submittedName>
</protein>
<gene>
    <name evidence="1" type="ORF">Dxin01_03263</name>
</gene>
<accession>A0ABP9VE37</accession>